<sequence length="641" mass="71415">MPLLHGSPHRLPSLPLFRLSSPPINYDNIFFFTKNQNARRFSSCRLQIRALPIIDQELLHILSEFDDSTGKARTHLPAVRSYETDLACLTLIGSVSFDQALIAAAADGGDAADEHLAAGTSTMVIETVFPSGSDEHSTVSTRLFLPAEMVKEKARKLRSSLARNILYSKDAVSKNILAMTFRQVVLQQLWSFQLTLFCPGTERNMEDLENTREAQAGIVVNSSNEKFISSLAEVVSCFALKSVKSNYVRDAGGLHSKYTFHWFQKPPKNSIDSPISICRISESEVAKEARNQVEMYKLMKGKFVNRSKKLKYTWWLPPDYSSLDSIGGPGFGSWTCEFIPAYRLQIDTNSFEDVRLEGCHNLADNKWEVLLTHYQMVELANILDMFYEDRYTMPNKRLLCDFFTEAPANLKSKSTPWNLLFAVFAGGCAIMIFSIVTQLCWPKHARKVLELKNVPSLSEANCSRLNSLESSKLEALCIEIIKKIKGELGWPEDIIVDQNIGVWIGALPSYLRNKGLVVDTISSEVPSSISGGESLAELLPSVDYPSAASDIELQKTAPDVARYQAVLTTDGKLIGFQPTSRVAVNHWSSNPLAKSLYGAQKLSPGLIEPRLNIPPPPDAIPIELLMSINPESRFALARPMQ</sequence>
<dbReference type="PANTHER" id="PTHR35694">
    <property type="entry name" value="DENEDDYLASE"/>
    <property type="match status" value="1"/>
</dbReference>
<feature type="transmembrane region" description="Helical" evidence="1">
    <location>
        <begin position="417"/>
        <end position="441"/>
    </location>
</feature>
<reference evidence="2 3" key="1">
    <citation type="journal article" date="2016" name="Sci. Rep.">
        <title>The Dendrobium catenatum Lindl. genome sequence provides insights into polysaccharide synthase, floral development and adaptive evolution.</title>
        <authorList>
            <person name="Zhang G.Q."/>
            <person name="Xu Q."/>
            <person name="Bian C."/>
            <person name="Tsai W.C."/>
            <person name="Yeh C.M."/>
            <person name="Liu K.W."/>
            <person name="Yoshida K."/>
            <person name="Zhang L.S."/>
            <person name="Chang S.B."/>
            <person name="Chen F."/>
            <person name="Shi Y."/>
            <person name="Su Y.Y."/>
            <person name="Zhang Y.Q."/>
            <person name="Chen L.J."/>
            <person name="Yin Y."/>
            <person name="Lin M."/>
            <person name="Huang H."/>
            <person name="Deng H."/>
            <person name="Wang Z.W."/>
            <person name="Zhu S.L."/>
            <person name="Zhao X."/>
            <person name="Deng C."/>
            <person name="Niu S.C."/>
            <person name="Huang J."/>
            <person name="Wang M."/>
            <person name="Liu G.H."/>
            <person name="Yang H.J."/>
            <person name="Xiao X.J."/>
            <person name="Hsiao Y.Y."/>
            <person name="Wu W.L."/>
            <person name="Chen Y.Y."/>
            <person name="Mitsuda N."/>
            <person name="Ohme-Takagi M."/>
            <person name="Luo Y.B."/>
            <person name="Van de Peer Y."/>
            <person name="Liu Z.J."/>
        </authorList>
    </citation>
    <scope>NUCLEOTIDE SEQUENCE [LARGE SCALE GENOMIC DNA]</scope>
    <source>
        <tissue evidence="2">The whole plant</tissue>
    </source>
</reference>
<dbReference type="Proteomes" id="UP000233837">
    <property type="component" value="Unassembled WGS sequence"/>
</dbReference>
<evidence type="ECO:0000256" key="1">
    <source>
        <dbReference type="SAM" id="Phobius"/>
    </source>
</evidence>
<name>A0A2I0WV30_9ASPA</name>
<evidence type="ECO:0000313" key="3">
    <source>
        <dbReference type="Proteomes" id="UP000233837"/>
    </source>
</evidence>
<keyword evidence="1" id="KW-0812">Transmembrane</keyword>
<reference evidence="2 3" key="2">
    <citation type="journal article" date="2017" name="Nature">
        <title>The Apostasia genome and the evolution of orchids.</title>
        <authorList>
            <person name="Zhang G.Q."/>
            <person name="Liu K.W."/>
            <person name="Li Z."/>
            <person name="Lohaus R."/>
            <person name="Hsiao Y.Y."/>
            <person name="Niu S.C."/>
            <person name="Wang J.Y."/>
            <person name="Lin Y.C."/>
            <person name="Xu Q."/>
            <person name="Chen L.J."/>
            <person name="Yoshida K."/>
            <person name="Fujiwara S."/>
            <person name="Wang Z.W."/>
            <person name="Zhang Y.Q."/>
            <person name="Mitsuda N."/>
            <person name="Wang M."/>
            <person name="Liu G.H."/>
            <person name="Pecoraro L."/>
            <person name="Huang H.X."/>
            <person name="Xiao X.J."/>
            <person name="Lin M."/>
            <person name="Wu X.Y."/>
            <person name="Wu W.L."/>
            <person name="Chen Y.Y."/>
            <person name="Chang S.B."/>
            <person name="Sakamoto S."/>
            <person name="Ohme-Takagi M."/>
            <person name="Yagi M."/>
            <person name="Zeng S.J."/>
            <person name="Shen C.Y."/>
            <person name="Yeh C.M."/>
            <person name="Luo Y.B."/>
            <person name="Tsai W.C."/>
            <person name="Van de Peer Y."/>
            <person name="Liu Z.J."/>
        </authorList>
    </citation>
    <scope>NUCLEOTIDE SEQUENCE [LARGE SCALE GENOMIC DNA]</scope>
    <source>
        <tissue evidence="2">The whole plant</tissue>
    </source>
</reference>
<keyword evidence="3" id="KW-1185">Reference proteome</keyword>
<keyword evidence="1" id="KW-1133">Transmembrane helix</keyword>
<dbReference type="STRING" id="906689.A0A2I0WV30"/>
<dbReference type="PANTHER" id="PTHR35694:SF1">
    <property type="entry name" value="DENEDDYLASE"/>
    <property type="match status" value="1"/>
</dbReference>
<evidence type="ECO:0000313" key="2">
    <source>
        <dbReference type="EMBL" id="PKU79517.1"/>
    </source>
</evidence>
<keyword evidence="1" id="KW-0472">Membrane</keyword>
<dbReference type="EMBL" id="KZ502442">
    <property type="protein sequence ID" value="PKU79517.1"/>
    <property type="molecule type" value="Genomic_DNA"/>
</dbReference>
<gene>
    <name evidence="2" type="ORF">MA16_Dca000863</name>
</gene>
<organism evidence="2 3">
    <name type="scientific">Dendrobium catenatum</name>
    <dbReference type="NCBI Taxonomy" id="906689"/>
    <lineage>
        <taxon>Eukaryota</taxon>
        <taxon>Viridiplantae</taxon>
        <taxon>Streptophyta</taxon>
        <taxon>Embryophyta</taxon>
        <taxon>Tracheophyta</taxon>
        <taxon>Spermatophyta</taxon>
        <taxon>Magnoliopsida</taxon>
        <taxon>Liliopsida</taxon>
        <taxon>Asparagales</taxon>
        <taxon>Orchidaceae</taxon>
        <taxon>Epidendroideae</taxon>
        <taxon>Malaxideae</taxon>
        <taxon>Dendrobiinae</taxon>
        <taxon>Dendrobium</taxon>
    </lineage>
</organism>
<proteinExistence type="predicted"/>
<accession>A0A2I0WV30</accession>
<dbReference type="AlphaFoldDB" id="A0A2I0WV30"/>
<dbReference type="OrthoDB" id="1894747at2759"/>
<protein>
    <submittedName>
        <fullName evidence="2">Uncharacterized protein</fullName>
    </submittedName>
</protein>